<sequence length="356" mass="38570">MASINALSTRTSARSTSRFGPMILALLSLCLLLLSRSEAFQIASLPRPIRLGSSSALSESPVTFAGTGQRTVDMNVYNLDLEVIEAQWTANYVSKTTPERDAGVYLGASNDRELFVDILKVELPRRKGEGLGIVLQEIAGGRDDSLGITVVSDVVAGSVAAGSDIMPGDSISRIAVVRRQSTVVVGQQGLADTQDEASVRTECFGYDATVDAILSLPEQQADDESYLLTIKRLRRKPKISVVLQYPPSQGEKDETIELFAGENLRLGMLVRGVKLNDPLAKRFDTKTGGNCGAGGLCRTCAVTVLRGGELLSPQKTNEKQMLADNPRWRLACKSFVGYGMKEGEMVIKVNPRQWEN</sequence>
<evidence type="ECO:0000256" key="1">
    <source>
        <dbReference type="ARBA" id="ARBA00022714"/>
    </source>
</evidence>
<keyword evidence="6" id="KW-0342">GTP-binding</keyword>
<dbReference type="EMBL" id="HBGK01001951">
    <property type="protein sequence ID" value="CAD9272146.1"/>
    <property type="molecule type" value="Transcribed_RNA"/>
</dbReference>
<dbReference type="GO" id="GO:0051537">
    <property type="term" value="F:2 iron, 2 sulfur cluster binding"/>
    <property type="evidence" value="ECO:0007669"/>
    <property type="project" value="UniProtKB-KW"/>
</dbReference>
<dbReference type="InterPro" id="IPR001041">
    <property type="entry name" value="2Fe-2S_ferredoxin-type"/>
</dbReference>
<dbReference type="Gene3D" id="3.10.20.30">
    <property type="match status" value="1"/>
</dbReference>
<evidence type="ECO:0000256" key="7">
    <source>
        <dbReference type="SAM" id="SignalP"/>
    </source>
</evidence>
<dbReference type="SUPFAM" id="SSF54292">
    <property type="entry name" value="2Fe-2S ferredoxin-like"/>
    <property type="match status" value="1"/>
</dbReference>
<keyword evidence="7" id="KW-0732">Signal</keyword>
<dbReference type="PANTHER" id="PTHR23426:SF67">
    <property type="entry name" value="2FE-2S FERREDOXIN-TYPE DOMAIN-CONTAINING PROTEIN"/>
    <property type="match status" value="1"/>
</dbReference>
<evidence type="ECO:0000256" key="4">
    <source>
        <dbReference type="ARBA" id="ARBA00023004"/>
    </source>
</evidence>
<dbReference type="PROSITE" id="PS00300">
    <property type="entry name" value="SRP54"/>
    <property type="match status" value="1"/>
</dbReference>
<keyword evidence="1" id="KW-0001">2Fe-2S</keyword>
<evidence type="ECO:0000313" key="9">
    <source>
        <dbReference type="EMBL" id="CAD9272146.1"/>
    </source>
</evidence>
<feature type="signal peptide" evidence="7">
    <location>
        <begin position="1"/>
        <end position="39"/>
    </location>
</feature>
<dbReference type="InterPro" id="IPR036034">
    <property type="entry name" value="PDZ_sf"/>
</dbReference>
<dbReference type="GO" id="GO:0009055">
    <property type="term" value="F:electron transfer activity"/>
    <property type="evidence" value="ECO:0007669"/>
    <property type="project" value="TreeGrafter"/>
</dbReference>
<dbReference type="GO" id="GO:0140647">
    <property type="term" value="P:P450-containing electron transport chain"/>
    <property type="evidence" value="ECO:0007669"/>
    <property type="project" value="InterPro"/>
</dbReference>
<accession>A0A7S1ULS4</accession>
<dbReference type="InterPro" id="IPR036010">
    <property type="entry name" value="2Fe-2S_ferredoxin-like_sf"/>
</dbReference>
<organism evidence="9">
    <name type="scientific">Grammatophora oceanica</name>
    <dbReference type="NCBI Taxonomy" id="210454"/>
    <lineage>
        <taxon>Eukaryota</taxon>
        <taxon>Sar</taxon>
        <taxon>Stramenopiles</taxon>
        <taxon>Ochrophyta</taxon>
        <taxon>Bacillariophyta</taxon>
        <taxon>Fragilariophyceae</taxon>
        <taxon>Fragilariophycidae</taxon>
        <taxon>Rhabdonematales</taxon>
        <taxon>Grammatophoraceae</taxon>
        <taxon>Grammatophora</taxon>
    </lineage>
</organism>
<keyword evidence="2" id="KW-0479">Metal-binding</keyword>
<name>A0A7S1ULS4_9STRA</name>
<dbReference type="Pfam" id="PF00111">
    <property type="entry name" value="Fer2"/>
    <property type="match status" value="1"/>
</dbReference>
<feature type="chain" id="PRO_5031119611" description="SRP54-type proteins GTP-binding domain-containing protein" evidence="7">
    <location>
        <begin position="40"/>
        <end position="356"/>
    </location>
</feature>
<feature type="domain" description="SRP54-type proteins GTP-binding" evidence="8">
    <location>
        <begin position="61"/>
        <end position="74"/>
    </location>
</feature>
<gene>
    <name evidence="9" type="ORF">GOCE00092_LOCUS1051</name>
</gene>
<dbReference type="CDD" id="cd00136">
    <property type="entry name" value="PDZ_canonical"/>
    <property type="match status" value="1"/>
</dbReference>
<reference evidence="9" key="1">
    <citation type="submission" date="2021-01" db="EMBL/GenBank/DDBJ databases">
        <authorList>
            <person name="Corre E."/>
            <person name="Pelletier E."/>
            <person name="Niang G."/>
            <person name="Scheremetjew M."/>
            <person name="Finn R."/>
            <person name="Kale V."/>
            <person name="Holt S."/>
            <person name="Cochrane G."/>
            <person name="Meng A."/>
            <person name="Brown T."/>
            <person name="Cohen L."/>
        </authorList>
    </citation>
    <scope>NUCLEOTIDE SEQUENCE</scope>
    <source>
        <strain evidence="9">CCMP 410</strain>
    </source>
</reference>
<evidence type="ECO:0000256" key="2">
    <source>
        <dbReference type="ARBA" id="ARBA00022723"/>
    </source>
</evidence>
<dbReference type="GO" id="GO:0006614">
    <property type="term" value="P:SRP-dependent cotranslational protein targeting to membrane"/>
    <property type="evidence" value="ECO:0007669"/>
    <property type="project" value="InterPro"/>
</dbReference>
<dbReference type="AlphaFoldDB" id="A0A7S1ULS4"/>
<dbReference type="Gene3D" id="2.30.42.10">
    <property type="match status" value="1"/>
</dbReference>
<proteinExistence type="predicted"/>
<protein>
    <recommendedName>
        <fullName evidence="8">SRP54-type proteins GTP-binding domain-containing protein</fullName>
    </recommendedName>
</protein>
<dbReference type="InterPro" id="IPR012675">
    <property type="entry name" value="Beta-grasp_dom_sf"/>
</dbReference>
<evidence type="ECO:0000256" key="6">
    <source>
        <dbReference type="ARBA" id="ARBA00023134"/>
    </source>
</evidence>
<evidence type="ECO:0000259" key="8">
    <source>
        <dbReference type="PROSITE" id="PS00300"/>
    </source>
</evidence>
<dbReference type="GO" id="GO:0005739">
    <property type="term" value="C:mitochondrion"/>
    <property type="evidence" value="ECO:0007669"/>
    <property type="project" value="TreeGrafter"/>
</dbReference>
<keyword evidence="3" id="KW-0547">Nucleotide-binding</keyword>
<dbReference type="InterPro" id="IPR001055">
    <property type="entry name" value="Adrenodoxin-like"/>
</dbReference>
<dbReference type="GO" id="GO:0046872">
    <property type="term" value="F:metal ion binding"/>
    <property type="evidence" value="ECO:0007669"/>
    <property type="project" value="UniProtKB-KW"/>
</dbReference>
<evidence type="ECO:0000256" key="3">
    <source>
        <dbReference type="ARBA" id="ARBA00022741"/>
    </source>
</evidence>
<dbReference type="GO" id="GO:0005525">
    <property type="term" value="F:GTP binding"/>
    <property type="evidence" value="ECO:0007669"/>
    <property type="project" value="UniProtKB-KW"/>
</dbReference>
<dbReference type="SUPFAM" id="SSF50156">
    <property type="entry name" value="PDZ domain-like"/>
    <property type="match status" value="1"/>
</dbReference>
<keyword evidence="5" id="KW-0411">Iron-sulfur</keyword>
<dbReference type="InterPro" id="IPR000897">
    <property type="entry name" value="SRP54_GTPase_dom"/>
</dbReference>
<keyword evidence="4" id="KW-0408">Iron</keyword>
<evidence type="ECO:0000256" key="5">
    <source>
        <dbReference type="ARBA" id="ARBA00023014"/>
    </source>
</evidence>
<dbReference type="CDD" id="cd00207">
    <property type="entry name" value="fer2"/>
    <property type="match status" value="1"/>
</dbReference>
<dbReference type="PANTHER" id="PTHR23426">
    <property type="entry name" value="FERREDOXIN/ADRENODOXIN"/>
    <property type="match status" value="1"/>
</dbReference>